<gene>
    <name evidence="1" type="ORF">HNO88_001489</name>
</gene>
<dbReference type="RefSeq" id="WP_184243619.1">
    <property type="nucleotide sequence ID" value="NZ_JACHLR010000005.1"/>
</dbReference>
<protein>
    <submittedName>
        <fullName evidence="1">Uncharacterized protein</fullName>
    </submittedName>
</protein>
<accession>A0A7W7NWH5</accession>
<reference evidence="1 2" key="1">
    <citation type="submission" date="2020-08" db="EMBL/GenBank/DDBJ databases">
        <title>Functional genomics of gut bacteria from endangered species of beetles.</title>
        <authorList>
            <person name="Carlos-Shanley C."/>
        </authorList>
    </citation>
    <scope>NUCLEOTIDE SEQUENCE [LARGE SCALE GENOMIC DNA]</scope>
    <source>
        <strain evidence="1 2">S00245</strain>
    </source>
</reference>
<proteinExistence type="predicted"/>
<name>A0A7W7NWH5_9SPHN</name>
<organism evidence="1 2">
    <name type="scientific">Novosphingobium chloroacetimidivorans</name>
    <dbReference type="NCBI Taxonomy" id="1428314"/>
    <lineage>
        <taxon>Bacteria</taxon>
        <taxon>Pseudomonadati</taxon>
        <taxon>Pseudomonadota</taxon>
        <taxon>Alphaproteobacteria</taxon>
        <taxon>Sphingomonadales</taxon>
        <taxon>Sphingomonadaceae</taxon>
        <taxon>Novosphingobium</taxon>
    </lineage>
</organism>
<sequence>MEIHIESRERLLSLDFLEGLAIRIADLNLSRVKTTDWLASKIFFFDGTIYDWNGRPLYLDSDIVDRAYGRDIACSWNSEVKMFAARPPIRRPSHRLLLRLALWDSAMKINLTPVLS</sequence>
<dbReference type="EMBL" id="JACHLR010000005">
    <property type="protein sequence ID" value="MBB4858170.1"/>
    <property type="molecule type" value="Genomic_DNA"/>
</dbReference>
<keyword evidence="2" id="KW-1185">Reference proteome</keyword>
<evidence type="ECO:0000313" key="1">
    <source>
        <dbReference type="EMBL" id="MBB4858170.1"/>
    </source>
</evidence>
<evidence type="ECO:0000313" key="2">
    <source>
        <dbReference type="Proteomes" id="UP000555448"/>
    </source>
</evidence>
<dbReference type="AlphaFoldDB" id="A0A7W7NWH5"/>
<comment type="caution">
    <text evidence="1">The sequence shown here is derived from an EMBL/GenBank/DDBJ whole genome shotgun (WGS) entry which is preliminary data.</text>
</comment>
<dbReference type="Proteomes" id="UP000555448">
    <property type="component" value="Unassembled WGS sequence"/>
</dbReference>